<dbReference type="SUPFAM" id="SSF69618">
    <property type="entry name" value="HemD-like"/>
    <property type="match status" value="1"/>
</dbReference>
<evidence type="ECO:0000256" key="1">
    <source>
        <dbReference type="ARBA" id="ARBA00023125"/>
    </source>
</evidence>
<proteinExistence type="predicted"/>
<sequence length="396" mass="43403">MLPQPRKNAPDPPPVGALAGFVVAVLSELRRHPMAATFTADGARVVSGQPVRTIAQPVEQTLHEATMTCLTRPIGHLVVTASVEFNYWMAVVRSWRLDVPLLARFAHARLLASNPRCADALRSLGFTDISSAVDNTTEGLVMHLRHRLPPGQTIALQLKTPAMHDLAHSLREAGHEVVAVPTFQVLPSNSPDLMRRLVGQVVRRQVDAIALTSAEVARSLLWYARTGDQFDELCQALATGVTAVCLGPLTAAPLRELDIPVRVADAPYTDQLAQAVRAVLRERVHRIETGPHTIEIRGEAVLLDGRLIALQQGPLALLRLLADHPDRVLSPADVRRKLPFWAGADDHAIEMAVSRLRRSLPGVDLVQTVMKRGYRLAEHRRLPVADDPVAAEPDRR</sequence>
<dbReference type="PROSITE" id="PS51755">
    <property type="entry name" value="OMPR_PHOB"/>
    <property type="match status" value="1"/>
</dbReference>
<dbReference type="AlphaFoldDB" id="A0A8J3PAC3"/>
<dbReference type="CDD" id="cd00383">
    <property type="entry name" value="trans_reg_C"/>
    <property type="match status" value="1"/>
</dbReference>
<comment type="caution">
    <text evidence="4">The sequence shown here is derived from an EMBL/GenBank/DDBJ whole genome shotgun (WGS) entry which is preliminary data.</text>
</comment>
<dbReference type="InterPro" id="IPR003754">
    <property type="entry name" value="4pyrrol_synth_uPrphyn_synth"/>
</dbReference>
<dbReference type="GO" id="GO:0000160">
    <property type="term" value="P:phosphorelay signal transduction system"/>
    <property type="evidence" value="ECO:0007669"/>
    <property type="project" value="InterPro"/>
</dbReference>
<dbReference type="InterPro" id="IPR036108">
    <property type="entry name" value="4pyrrol_syn_uPrphyn_synt_sf"/>
</dbReference>
<dbReference type="InterPro" id="IPR036388">
    <property type="entry name" value="WH-like_DNA-bd_sf"/>
</dbReference>
<keyword evidence="4" id="KW-0808">Transferase</keyword>
<protein>
    <submittedName>
        <fullName evidence="4">Uroporphyrinogen III methyltransferase</fullName>
    </submittedName>
</protein>
<evidence type="ECO:0000313" key="5">
    <source>
        <dbReference type="Proteomes" id="UP000630887"/>
    </source>
</evidence>
<dbReference type="InterPro" id="IPR016032">
    <property type="entry name" value="Sig_transdc_resp-reg_C-effctor"/>
</dbReference>
<evidence type="ECO:0000256" key="2">
    <source>
        <dbReference type="PROSITE-ProRule" id="PRU01091"/>
    </source>
</evidence>
<dbReference type="Pfam" id="PF02602">
    <property type="entry name" value="HEM4"/>
    <property type="match status" value="1"/>
</dbReference>
<evidence type="ECO:0000259" key="3">
    <source>
        <dbReference type="PROSITE" id="PS51755"/>
    </source>
</evidence>
<keyword evidence="4" id="KW-0489">Methyltransferase</keyword>
<dbReference type="Gene3D" id="1.10.10.10">
    <property type="entry name" value="Winged helix-like DNA-binding domain superfamily/Winged helix DNA-binding domain"/>
    <property type="match status" value="1"/>
</dbReference>
<dbReference type="CDD" id="cd06578">
    <property type="entry name" value="HemD"/>
    <property type="match status" value="1"/>
</dbReference>
<evidence type="ECO:0000313" key="4">
    <source>
        <dbReference type="EMBL" id="GIG09258.1"/>
    </source>
</evidence>
<dbReference type="GO" id="GO:0006355">
    <property type="term" value="P:regulation of DNA-templated transcription"/>
    <property type="evidence" value="ECO:0007669"/>
    <property type="project" value="InterPro"/>
</dbReference>
<accession>A0A8J3PAC3</accession>
<dbReference type="GO" id="GO:0006780">
    <property type="term" value="P:uroporphyrinogen III biosynthetic process"/>
    <property type="evidence" value="ECO:0007669"/>
    <property type="project" value="InterPro"/>
</dbReference>
<dbReference type="Gene3D" id="3.40.50.10090">
    <property type="match status" value="2"/>
</dbReference>
<name>A0A8J3PAC3_9ACTN</name>
<dbReference type="SUPFAM" id="SSF46894">
    <property type="entry name" value="C-terminal effector domain of the bipartite response regulators"/>
    <property type="match status" value="1"/>
</dbReference>
<dbReference type="RefSeq" id="WP_203696030.1">
    <property type="nucleotide sequence ID" value="NZ_BAAALC010000082.1"/>
</dbReference>
<dbReference type="PANTHER" id="PTHR40082">
    <property type="entry name" value="BLR5956 PROTEIN"/>
    <property type="match status" value="1"/>
</dbReference>
<dbReference type="Proteomes" id="UP000630887">
    <property type="component" value="Unassembled WGS sequence"/>
</dbReference>
<feature type="domain" description="OmpR/PhoB-type" evidence="3">
    <location>
        <begin position="284"/>
        <end position="378"/>
    </location>
</feature>
<dbReference type="PANTHER" id="PTHR40082:SF1">
    <property type="entry name" value="BLR5956 PROTEIN"/>
    <property type="match status" value="1"/>
</dbReference>
<gene>
    <name evidence="4" type="primary">hemD_2</name>
    <name evidence="4" type="ORF">Cco03nite_59580</name>
</gene>
<dbReference type="Pfam" id="PF00486">
    <property type="entry name" value="Trans_reg_C"/>
    <property type="match status" value="1"/>
</dbReference>
<organism evidence="4 5">
    <name type="scientific">Catellatospora coxensis</name>
    <dbReference type="NCBI Taxonomy" id="310354"/>
    <lineage>
        <taxon>Bacteria</taxon>
        <taxon>Bacillati</taxon>
        <taxon>Actinomycetota</taxon>
        <taxon>Actinomycetes</taxon>
        <taxon>Micromonosporales</taxon>
        <taxon>Micromonosporaceae</taxon>
        <taxon>Catellatospora</taxon>
    </lineage>
</organism>
<dbReference type="InterPro" id="IPR001867">
    <property type="entry name" value="OmpR/PhoB-type_DNA-bd"/>
</dbReference>
<dbReference type="GO" id="GO:0003677">
    <property type="term" value="F:DNA binding"/>
    <property type="evidence" value="ECO:0007669"/>
    <property type="project" value="UniProtKB-UniRule"/>
</dbReference>
<keyword evidence="5" id="KW-1185">Reference proteome</keyword>
<dbReference type="GO" id="GO:0004852">
    <property type="term" value="F:uroporphyrinogen-III synthase activity"/>
    <property type="evidence" value="ECO:0007669"/>
    <property type="project" value="InterPro"/>
</dbReference>
<dbReference type="InterPro" id="IPR039793">
    <property type="entry name" value="UROS/Hem4"/>
</dbReference>
<dbReference type="GO" id="GO:0008168">
    <property type="term" value="F:methyltransferase activity"/>
    <property type="evidence" value="ECO:0007669"/>
    <property type="project" value="UniProtKB-KW"/>
</dbReference>
<keyword evidence="1 2" id="KW-0238">DNA-binding</keyword>
<dbReference type="SMART" id="SM00862">
    <property type="entry name" value="Trans_reg_C"/>
    <property type="match status" value="1"/>
</dbReference>
<feature type="DNA-binding region" description="OmpR/PhoB-type" evidence="2">
    <location>
        <begin position="284"/>
        <end position="378"/>
    </location>
</feature>
<dbReference type="EMBL" id="BONI01000061">
    <property type="protein sequence ID" value="GIG09258.1"/>
    <property type="molecule type" value="Genomic_DNA"/>
</dbReference>
<reference evidence="4 5" key="1">
    <citation type="submission" date="2021-01" db="EMBL/GenBank/DDBJ databases">
        <title>Whole genome shotgun sequence of Catellatospora coxensis NBRC 107359.</title>
        <authorList>
            <person name="Komaki H."/>
            <person name="Tamura T."/>
        </authorList>
    </citation>
    <scope>NUCLEOTIDE SEQUENCE [LARGE SCALE GENOMIC DNA]</scope>
    <source>
        <strain evidence="4 5">NBRC 107359</strain>
    </source>
</reference>
<dbReference type="GO" id="GO:0032259">
    <property type="term" value="P:methylation"/>
    <property type="evidence" value="ECO:0007669"/>
    <property type="project" value="UniProtKB-KW"/>
</dbReference>